<proteinExistence type="inferred from homology"/>
<dbReference type="AlphaFoldDB" id="A0A1I0E9B8"/>
<dbReference type="InterPro" id="IPR000415">
    <property type="entry name" value="Nitroreductase-like"/>
</dbReference>
<organism evidence="4 5">
    <name type="scientific">Thomasclavelia cocleata</name>
    <dbReference type="NCBI Taxonomy" id="69824"/>
    <lineage>
        <taxon>Bacteria</taxon>
        <taxon>Bacillati</taxon>
        <taxon>Bacillota</taxon>
        <taxon>Erysipelotrichia</taxon>
        <taxon>Erysipelotrichales</taxon>
        <taxon>Coprobacillaceae</taxon>
        <taxon>Thomasclavelia</taxon>
    </lineage>
</organism>
<dbReference type="EMBL" id="FOIN01000010">
    <property type="protein sequence ID" value="SET41651.1"/>
    <property type="molecule type" value="Genomic_DNA"/>
</dbReference>
<dbReference type="Pfam" id="PF00881">
    <property type="entry name" value="Nitroreductase"/>
    <property type="match status" value="1"/>
</dbReference>
<dbReference type="OrthoDB" id="9812105at2"/>
<evidence type="ECO:0000313" key="4">
    <source>
        <dbReference type="EMBL" id="SET41651.1"/>
    </source>
</evidence>
<comment type="similarity">
    <text evidence="1">Belongs to the nitroreductase family.</text>
</comment>
<accession>A0A1I0E9B8</accession>
<dbReference type="GO" id="GO:0016491">
    <property type="term" value="F:oxidoreductase activity"/>
    <property type="evidence" value="ECO:0007669"/>
    <property type="project" value="UniProtKB-KW"/>
</dbReference>
<keyword evidence="5" id="KW-1185">Reference proteome</keyword>
<feature type="domain" description="Nitroreductase" evidence="3">
    <location>
        <begin position="7"/>
        <end position="157"/>
    </location>
</feature>
<dbReference type="Proteomes" id="UP000198558">
    <property type="component" value="Unassembled WGS sequence"/>
</dbReference>
<dbReference type="GeneID" id="78288175"/>
<gene>
    <name evidence="4" type="ORF">SAMN04489758_1109</name>
</gene>
<evidence type="ECO:0000256" key="1">
    <source>
        <dbReference type="ARBA" id="ARBA00007118"/>
    </source>
</evidence>
<keyword evidence="2" id="KW-0560">Oxidoreductase</keyword>
<dbReference type="Gene3D" id="3.40.109.10">
    <property type="entry name" value="NADH Oxidase"/>
    <property type="match status" value="1"/>
</dbReference>
<protein>
    <submittedName>
        <fullName evidence="4">Nitroreductase</fullName>
    </submittedName>
</protein>
<sequence length="178" mass="20281">MELDTIINTRRSIRKYKNQLIEIEKVKMIIKAAVEAESWKNSQTARYHIITSKELLIEFKKTCLPEFNQENCKDAPVLIVSTFIKNRSGFERDGTASNELGNGWGCYDLGIHNQNLILKATELGIGSLIMGIRDEKKIRTLLNIPASEIIVSVIALGISDIEPERPKRKNIDEICKFY</sequence>
<dbReference type="PANTHER" id="PTHR43673:SF10">
    <property type="entry name" value="NADH DEHYDROGENASE_NAD(P)H NITROREDUCTASE XCC3605-RELATED"/>
    <property type="match status" value="1"/>
</dbReference>
<name>A0A1I0E9B8_9FIRM</name>
<evidence type="ECO:0000313" key="5">
    <source>
        <dbReference type="Proteomes" id="UP000198558"/>
    </source>
</evidence>
<evidence type="ECO:0000256" key="2">
    <source>
        <dbReference type="ARBA" id="ARBA00023002"/>
    </source>
</evidence>
<evidence type="ECO:0000259" key="3">
    <source>
        <dbReference type="Pfam" id="PF00881"/>
    </source>
</evidence>
<dbReference type="PANTHER" id="PTHR43673">
    <property type="entry name" value="NAD(P)H NITROREDUCTASE YDGI-RELATED"/>
    <property type="match status" value="1"/>
</dbReference>
<dbReference type="SUPFAM" id="SSF55469">
    <property type="entry name" value="FMN-dependent nitroreductase-like"/>
    <property type="match status" value="1"/>
</dbReference>
<dbReference type="RefSeq" id="WP_092353415.1">
    <property type="nucleotide sequence ID" value="NZ_FOIN01000010.1"/>
</dbReference>
<reference evidence="5" key="1">
    <citation type="submission" date="2016-10" db="EMBL/GenBank/DDBJ databases">
        <authorList>
            <person name="Varghese N."/>
            <person name="Submissions S."/>
        </authorList>
    </citation>
    <scope>NUCLEOTIDE SEQUENCE [LARGE SCALE GENOMIC DNA]</scope>
    <source>
        <strain evidence="5">DSM 1551</strain>
    </source>
</reference>
<dbReference type="InterPro" id="IPR029479">
    <property type="entry name" value="Nitroreductase"/>
</dbReference>